<evidence type="ECO:0000313" key="9">
    <source>
        <dbReference type="Proteomes" id="UP000460549"/>
    </source>
</evidence>
<dbReference type="EMBL" id="VUNN01000060">
    <property type="protein sequence ID" value="MSU07374.1"/>
    <property type="molecule type" value="Genomic_DNA"/>
</dbReference>
<dbReference type="PROSITE" id="PS50903">
    <property type="entry name" value="RUBREDOXIN_LIKE"/>
    <property type="match status" value="1"/>
</dbReference>
<dbReference type="InterPro" id="IPR021027">
    <property type="entry name" value="Transposase_put_HTH"/>
</dbReference>
<dbReference type="InterPro" id="IPR001959">
    <property type="entry name" value="Transposase"/>
</dbReference>
<evidence type="ECO:0000256" key="6">
    <source>
        <dbReference type="ARBA" id="ARBA00023172"/>
    </source>
</evidence>
<evidence type="ECO:0000313" key="8">
    <source>
        <dbReference type="EMBL" id="MSU07374.1"/>
    </source>
</evidence>
<dbReference type="Pfam" id="PF01385">
    <property type="entry name" value="OrfB_IS605"/>
    <property type="match status" value="1"/>
</dbReference>
<evidence type="ECO:0000256" key="2">
    <source>
        <dbReference type="ARBA" id="ARBA00022578"/>
    </source>
</evidence>
<dbReference type="Proteomes" id="UP000460549">
    <property type="component" value="Unassembled WGS sequence"/>
</dbReference>
<dbReference type="NCBIfam" id="NF040570">
    <property type="entry name" value="guided_TnpB"/>
    <property type="match status" value="1"/>
</dbReference>
<dbReference type="AlphaFoldDB" id="A0A7X2PEC6"/>
<dbReference type="Pfam" id="PF12323">
    <property type="entry name" value="HTH_OrfB_IS605"/>
    <property type="match status" value="1"/>
</dbReference>
<dbReference type="GO" id="GO:0006310">
    <property type="term" value="P:DNA recombination"/>
    <property type="evidence" value="ECO:0007669"/>
    <property type="project" value="UniProtKB-KW"/>
</dbReference>
<evidence type="ECO:0000256" key="4">
    <source>
        <dbReference type="ARBA" id="ARBA00022833"/>
    </source>
</evidence>
<keyword evidence="2" id="KW-0815">Transposition</keyword>
<gene>
    <name evidence="8" type="ORF">FYJ80_11540</name>
</gene>
<dbReference type="GO" id="GO:0005506">
    <property type="term" value="F:iron ion binding"/>
    <property type="evidence" value="ECO:0007669"/>
    <property type="project" value="InterPro"/>
</dbReference>
<keyword evidence="5" id="KW-0238">DNA-binding</keyword>
<proteinExistence type="inferred from homology"/>
<dbReference type="InterPro" id="IPR010095">
    <property type="entry name" value="Cas12f1-like_TNB"/>
</dbReference>
<reference evidence="8 9" key="1">
    <citation type="submission" date="2019-08" db="EMBL/GenBank/DDBJ databases">
        <title>In-depth cultivation of the pig gut microbiome towards novel bacterial diversity and tailored functional studies.</title>
        <authorList>
            <person name="Wylensek D."/>
            <person name="Hitch T.C.A."/>
            <person name="Clavel T."/>
        </authorList>
    </citation>
    <scope>NUCLEOTIDE SEQUENCE [LARGE SCALE GENOMIC DNA]</scope>
    <source>
        <strain evidence="8 9">NM-380-WT-3C1</strain>
    </source>
</reference>
<comment type="caution">
    <text evidence="8">The sequence shown here is derived from an EMBL/GenBank/DDBJ whole genome shotgun (WGS) entry which is preliminary data.</text>
</comment>
<comment type="similarity">
    <text evidence="1">In the C-terminal section; belongs to the transposase 35 family.</text>
</comment>
<dbReference type="Pfam" id="PF07282">
    <property type="entry name" value="Cas12f1-like_TNB"/>
    <property type="match status" value="1"/>
</dbReference>
<keyword evidence="4" id="KW-0862">Zinc</keyword>
<accession>A0A7X2PEC6</accession>
<dbReference type="SUPFAM" id="SSF57802">
    <property type="entry name" value="Rubredoxin-like"/>
    <property type="match status" value="1"/>
</dbReference>
<dbReference type="InterPro" id="IPR024934">
    <property type="entry name" value="Rubredoxin-like_dom"/>
</dbReference>
<organism evidence="8 9">
    <name type="scientific">Bullifex porci</name>
    <dbReference type="NCBI Taxonomy" id="2606638"/>
    <lineage>
        <taxon>Bacteria</taxon>
        <taxon>Pseudomonadati</taxon>
        <taxon>Spirochaetota</taxon>
        <taxon>Spirochaetia</taxon>
        <taxon>Spirochaetales</taxon>
        <taxon>Spirochaetaceae</taxon>
        <taxon>Bullifex</taxon>
    </lineage>
</organism>
<keyword evidence="3" id="KW-0479">Metal-binding</keyword>
<evidence type="ECO:0000256" key="1">
    <source>
        <dbReference type="ARBA" id="ARBA00008761"/>
    </source>
</evidence>
<dbReference type="GO" id="GO:0003677">
    <property type="term" value="F:DNA binding"/>
    <property type="evidence" value="ECO:0007669"/>
    <property type="project" value="UniProtKB-KW"/>
</dbReference>
<protein>
    <submittedName>
        <fullName evidence="8">IS200/IS605 family element transposase accessory protein TnpB</fullName>
    </submittedName>
</protein>
<dbReference type="GO" id="GO:0032196">
    <property type="term" value="P:transposition"/>
    <property type="evidence" value="ECO:0007669"/>
    <property type="project" value="UniProtKB-KW"/>
</dbReference>
<evidence type="ECO:0000259" key="7">
    <source>
        <dbReference type="PROSITE" id="PS50903"/>
    </source>
</evidence>
<name>A0A7X2PEC6_9SPIO</name>
<keyword evidence="9" id="KW-1185">Reference proteome</keyword>
<evidence type="ECO:0000256" key="5">
    <source>
        <dbReference type="ARBA" id="ARBA00023125"/>
    </source>
</evidence>
<dbReference type="NCBIfam" id="TIGR01766">
    <property type="entry name" value="IS200/IS605 family accessory protein TnpB-like domain"/>
    <property type="match status" value="1"/>
</dbReference>
<keyword evidence="6" id="KW-0233">DNA recombination</keyword>
<sequence>MGYNKSMLKSFSYRLYPTAEQQSLLARTFGSVRFVYNRLLEYRNKAYERRKESRNYYDCNAFLRKLKDIYPWLRDVNSQSLQMANKNLDTAFRNFFRNPGKTGYPTFKKRCARQSFQCPQNVKVDYKAATVYLPKIGWIDCVFHRRFKGDVKTVTVVLEPSGKYYVRILVENGICKAGTDRKLPTSLDDVLGIDMGVKTLAVCSDGTEYQNNRHLANSERKLKVLQRRVARKKKGSSNRKKAIKKLARCHEKIRNQRDDTIEKTTADIVNKNHVAVCVEDLNTKGMMHNHRLAKAISDASFSRFLARLEQKCIEHGTLFIKVPRFYASSKLCSNCGYIYKDLTLSEREWKCPVCNVVHDRDRNGSVNIQKKGYEMMTIPVDGGKSTPVKTNMVDDRANAPKKPNVEKAGIVLENTTQEAPCL</sequence>
<dbReference type="CDD" id="cd00350">
    <property type="entry name" value="rubredoxin_like"/>
    <property type="match status" value="1"/>
</dbReference>
<feature type="domain" description="Rubredoxin-like" evidence="7">
    <location>
        <begin position="327"/>
        <end position="366"/>
    </location>
</feature>
<evidence type="ECO:0000256" key="3">
    <source>
        <dbReference type="ARBA" id="ARBA00022723"/>
    </source>
</evidence>